<reference evidence="4" key="1">
    <citation type="submission" date="2017-02" db="UniProtKB">
        <authorList>
            <consortium name="WormBaseParasite"/>
        </authorList>
    </citation>
    <scope>IDENTIFICATION</scope>
</reference>
<reference evidence="2 3" key="2">
    <citation type="submission" date="2018-11" db="EMBL/GenBank/DDBJ databases">
        <authorList>
            <consortium name="Pathogen Informatics"/>
        </authorList>
    </citation>
    <scope>NUCLEOTIDE SEQUENCE [LARGE SCALE GENOMIC DNA]</scope>
    <source>
        <strain evidence="2 3">MHpl1</strain>
    </source>
</reference>
<keyword evidence="1" id="KW-0732">Signal</keyword>
<evidence type="ECO:0000313" key="3">
    <source>
        <dbReference type="Proteomes" id="UP000268014"/>
    </source>
</evidence>
<feature type="chain" id="PRO_5043123999" evidence="1">
    <location>
        <begin position="20"/>
        <end position="105"/>
    </location>
</feature>
<dbReference type="EMBL" id="UZAF01018807">
    <property type="protein sequence ID" value="VDO55161.1"/>
    <property type="molecule type" value="Genomic_DNA"/>
</dbReference>
<accession>A0A0N4WTV4</accession>
<sequence length="105" mass="12111">MKEYLLIQLFLLFVLQTFGQKTRKTQKSSELDGFGTFGLCENDYGQSYYFKEYEGQENLCLKNVAKVKYSNQINETGWAYVEVEVSPRVTQPYMQGYAAGFVEGN</sequence>
<dbReference type="STRING" id="6290.A0A0N4WTV4"/>
<feature type="signal peptide" evidence="1">
    <location>
        <begin position="1"/>
        <end position="19"/>
    </location>
</feature>
<dbReference type="WBParaSite" id="HPLM_0001504301-mRNA-1">
    <property type="protein sequence ID" value="HPLM_0001504301-mRNA-1"/>
    <property type="gene ID" value="HPLM_0001504301"/>
</dbReference>
<name>A0A0N4WTV4_HAEPC</name>
<organism evidence="4">
    <name type="scientific">Haemonchus placei</name>
    <name type="common">Barber's pole worm</name>
    <dbReference type="NCBI Taxonomy" id="6290"/>
    <lineage>
        <taxon>Eukaryota</taxon>
        <taxon>Metazoa</taxon>
        <taxon>Ecdysozoa</taxon>
        <taxon>Nematoda</taxon>
        <taxon>Chromadorea</taxon>
        <taxon>Rhabditida</taxon>
        <taxon>Rhabditina</taxon>
        <taxon>Rhabditomorpha</taxon>
        <taxon>Strongyloidea</taxon>
        <taxon>Trichostrongylidae</taxon>
        <taxon>Haemonchus</taxon>
    </lineage>
</organism>
<gene>
    <name evidence="2" type="ORF">HPLM_LOCUS15035</name>
</gene>
<evidence type="ECO:0000313" key="2">
    <source>
        <dbReference type="EMBL" id="VDO55161.1"/>
    </source>
</evidence>
<evidence type="ECO:0000256" key="1">
    <source>
        <dbReference type="SAM" id="SignalP"/>
    </source>
</evidence>
<dbReference type="AlphaFoldDB" id="A0A0N4WTV4"/>
<protein>
    <submittedName>
        <fullName evidence="4">Phospholipase B-like</fullName>
    </submittedName>
</protein>
<evidence type="ECO:0000313" key="4">
    <source>
        <dbReference type="WBParaSite" id="HPLM_0001504301-mRNA-1"/>
    </source>
</evidence>
<keyword evidence="3" id="KW-1185">Reference proteome</keyword>
<dbReference type="Proteomes" id="UP000268014">
    <property type="component" value="Unassembled WGS sequence"/>
</dbReference>
<dbReference type="Gene3D" id="3.60.60.30">
    <property type="match status" value="1"/>
</dbReference>
<dbReference type="OrthoDB" id="5799961at2759"/>
<proteinExistence type="predicted"/>